<sequence>MASKALSTFRRKMTNPLNWRKANQVLVKYSKAELATERGAGRLIEELAEKVGVDLSAEERKEAAKWLVGQGMDPQSKRDRMSIWKQVK</sequence>
<dbReference type="EMBL" id="CP104064">
    <property type="protein sequence ID" value="WAH36407.1"/>
    <property type="molecule type" value="Genomic_DNA"/>
</dbReference>
<proteinExistence type="predicted"/>
<protein>
    <submittedName>
        <fullName evidence="1">Uncharacterized protein</fullName>
    </submittedName>
</protein>
<reference evidence="1" key="1">
    <citation type="submission" date="2022-08" db="EMBL/GenBank/DDBJ databases">
        <title>Alicyclobacillus dauci DSM2870, complete genome.</title>
        <authorList>
            <person name="Wang Q."/>
            <person name="Cai R."/>
            <person name="Wang Z."/>
        </authorList>
    </citation>
    <scope>NUCLEOTIDE SEQUENCE</scope>
    <source>
        <strain evidence="1">DSM 28700</strain>
    </source>
</reference>
<gene>
    <name evidence="1" type="ORF">NZD86_19635</name>
</gene>
<keyword evidence="2" id="KW-1185">Reference proteome</keyword>
<accession>A0ABY6Z0P0</accession>
<name>A0ABY6Z0P0_9BACL</name>
<dbReference type="RefSeq" id="WP_268043746.1">
    <property type="nucleotide sequence ID" value="NZ_CP104064.1"/>
</dbReference>
<organism evidence="1 2">
    <name type="scientific">Alicyclobacillus dauci</name>
    <dbReference type="NCBI Taxonomy" id="1475485"/>
    <lineage>
        <taxon>Bacteria</taxon>
        <taxon>Bacillati</taxon>
        <taxon>Bacillota</taxon>
        <taxon>Bacilli</taxon>
        <taxon>Bacillales</taxon>
        <taxon>Alicyclobacillaceae</taxon>
        <taxon>Alicyclobacillus</taxon>
    </lineage>
</organism>
<evidence type="ECO:0000313" key="2">
    <source>
        <dbReference type="Proteomes" id="UP001164803"/>
    </source>
</evidence>
<evidence type="ECO:0000313" key="1">
    <source>
        <dbReference type="EMBL" id="WAH36407.1"/>
    </source>
</evidence>
<dbReference type="Proteomes" id="UP001164803">
    <property type="component" value="Chromosome"/>
</dbReference>